<dbReference type="PROSITE" id="PS51096">
    <property type="entry name" value="PTS_EIIA_TYPE_4"/>
    <property type="match status" value="1"/>
</dbReference>
<dbReference type="Pfam" id="PF03610">
    <property type="entry name" value="EIIA-man"/>
    <property type="match status" value="1"/>
</dbReference>
<dbReference type="InterPro" id="IPR012844">
    <property type="entry name" value="DhaM_N"/>
</dbReference>
<gene>
    <name evidence="7" type="ORF">CYJ34_00755</name>
</gene>
<comment type="caution">
    <text evidence="7">The sequence shown here is derived from an EMBL/GenBank/DDBJ whole genome shotgun (WGS) entry which is preliminary data.</text>
</comment>
<dbReference type="PANTHER" id="PTHR38594:SF1">
    <property type="entry name" value="PEP-DEPENDENT DIHYDROXYACETONE KINASE, PHOSPHORYL DONOR SUBUNIT DHAM"/>
    <property type="match status" value="1"/>
</dbReference>
<dbReference type="Proteomes" id="UP000234335">
    <property type="component" value="Unassembled WGS sequence"/>
</dbReference>
<dbReference type="PANTHER" id="PTHR38594">
    <property type="entry name" value="PEP-DEPENDENT DIHYDROXYACETONE KINASE, PHOSPHORYL DONOR SUBUNIT DHAM"/>
    <property type="match status" value="1"/>
</dbReference>
<evidence type="ECO:0000256" key="1">
    <source>
        <dbReference type="ARBA" id="ARBA00001113"/>
    </source>
</evidence>
<reference evidence="7 8" key="1">
    <citation type="submission" date="2017-12" db="EMBL/GenBank/DDBJ databases">
        <title>Phylogenetic diversity of female urinary microbiome.</title>
        <authorList>
            <person name="Thomas-White K."/>
            <person name="Wolfe A.J."/>
        </authorList>
    </citation>
    <scope>NUCLEOTIDE SEQUENCE [LARGE SCALE GENOMIC DNA]</scope>
    <source>
        <strain evidence="7 8">UMB0119</strain>
    </source>
</reference>
<dbReference type="EC" id="2.7.1.121" evidence="3"/>
<accession>A0A2I1MAW8</accession>
<dbReference type="GO" id="GO:0016020">
    <property type="term" value="C:membrane"/>
    <property type="evidence" value="ECO:0007669"/>
    <property type="project" value="InterPro"/>
</dbReference>
<dbReference type="GO" id="GO:0019563">
    <property type="term" value="P:glycerol catabolic process"/>
    <property type="evidence" value="ECO:0007669"/>
    <property type="project" value="InterPro"/>
</dbReference>
<evidence type="ECO:0000256" key="3">
    <source>
        <dbReference type="ARBA" id="ARBA00012095"/>
    </source>
</evidence>
<dbReference type="GO" id="GO:0047324">
    <property type="term" value="F:phosphoenolpyruvate-glycerone phosphotransferase activity"/>
    <property type="evidence" value="ECO:0007669"/>
    <property type="project" value="UniProtKB-EC"/>
</dbReference>
<keyword evidence="8" id="KW-1185">Reference proteome</keyword>
<dbReference type="SUPFAM" id="SSF53062">
    <property type="entry name" value="PTS system fructose IIA component-like"/>
    <property type="match status" value="1"/>
</dbReference>
<feature type="domain" description="PTS EIIA type-4" evidence="6">
    <location>
        <begin position="1"/>
        <end position="127"/>
    </location>
</feature>
<evidence type="ECO:0000256" key="4">
    <source>
        <dbReference type="ARBA" id="ARBA00022679"/>
    </source>
</evidence>
<dbReference type="Gene3D" id="3.40.50.510">
    <property type="entry name" value="Phosphotransferase system, mannose-type IIA component"/>
    <property type="match status" value="1"/>
</dbReference>
<dbReference type="EMBL" id="PKGS01000001">
    <property type="protein sequence ID" value="PKZ17270.1"/>
    <property type="molecule type" value="Genomic_DNA"/>
</dbReference>
<proteinExistence type="predicted"/>
<dbReference type="GO" id="GO:0009401">
    <property type="term" value="P:phosphoenolpyruvate-dependent sugar phosphotransferase system"/>
    <property type="evidence" value="ECO:0007669"/>
    <property type="project" value="InterPro"/>
</dbReference>
<comment type="function">
    <text evidence="2">Component of the dihydroxyacetone kinase complex, which is responsible for the phosphoenolpyruvate (PEP)-dependent phosphorylation of dihydroxyacetone. DhaM serves as the phosphoryl donor. Is phosphorylated by phosphoenolpyruvate in an EI- and HPr-dependent reaction, and a phosphorelay system on histidine residues finally leads to phosphoryl transfer to DhaL and dihydroxyacetone.</text>
</comment>
<name>A0A2I1MAW8_9FIRM</name>
<protein>
    <recommendedName>
        <fullName evidence="3">phosphoenolpyruvate--glycerone phosphotransferase</fullName>
        <ecNumber evidence="3">2.7.1.121</ecNumber>
    </recommendedName>
</protein>
<dbReference type="InterPro" id="IPR004701">
    <property type="entry name" value="PTS_EIIA_man-typ"/>
</dbReference>
<evidence type="ECO:0000313" key="8">
    <source>
        <dbReference type="Proteomes" id="UP000234335"/>
    </source>
</evidence>
<dbReference type="RefSeq" id="WP_101539439.1">
    <property type="nucleotide sequence ID" value="NZ_CALTZC010000037.1"/>
</dbReference>
<sequence length="129" mass="14077">MINILIASHSHKLAEGLTELVGQMAGGVNIEYSGGTEDGELGSNFEEINEKMTRLAEDGLVVFFDLGSSMMNCETAYEMLDDDLKEKVVLAGSPLVESSVQIGVSIDENTELDDIKNMISKYNLNKLDQ</sequence>
<comment type="catalytic activity">
    <reaction evidence="1">
        <text>dihydroxyacetone + phosphoenolpyruvate = dihydroxyacetone phosphate + pyruvate</text>
        <dbReference type="Rhea" id="RHEA:18381"/>
        <dbReference type="ChEBI" id="CHEBI:15361"/>
        <dbReference type="ChEBI" id="CHEBI:16016"/>
        <dbReference type="ChEBI" id="CHEBI:57642"/>
        <dbReference type="ChEBI" id="CHEBI:58702"/>
        <dbReference type="EC" id="2.7.1.121"/>
    </reaction>
</comment>
<dbReference type="InterPro" id="IPR039643">
    <property type="entry name" value="DhaM"/>
</dbReference>
<keyword evidence="4" id="KW-0808">Transferase</keyword>
<evidence type="ECO:0000256" key="5">
    <source>
        <dbReference type="ARBA" id="ARBA00046577"/>
    </source>
</evidence>
<evidence type="ECO:0000313" key="7">
    <source>
        <dbReference type="EMBL" id="PKZ17270.1"/>
    </source>
</evidence>
<evidence type="ECO:0000259" key="6">
    <source>
        <dbReference type="PROSITE" id="PS51096"/>
    </source>
</evidence>
<dbReference type="NCBIfam" id="TIGR02364">
    <property type="entry name" value="dha_pts"/>
    <property type="match status" value="1"/>
</dbReference>
<comment type="subunit">
    <text evidence="5">Homodimer. The dihydroxyacetone kinase complex is composed of a homodimer of DhaM, a homodimer of DhaK and the subunit DhaL.</text>
</comment>
<dbReference type="InterPro" id="IPR036662">
    <property type="entry name" value="PTS_EIIA_man-typ_sf"/>
</dbReference>
<evidence type="ECO:0000256" key="2">
    <source>
        <dbReference type="ARBA" id="ARBA00002788"/>
    </source>
</evidence>
<dbReference type="AlphaFoldDB" id="A0A2I1MAW8"/>
<organism evidence="7 8">
    <name type="scientific">Anaerococcus octavius</name>
    <dbReference type="NCBI Taxonomy" id="54007"/>
    <lineage>
        <taxon>Bacteria</taxon>
        <taxon>Bacillati</taxon>
        <taxon>Bacillota</taxon>
        <taxon>Tissierellia</taxon>
        <taxon>Tissierellales</taxon>
        <taxon>Peptoniphilaceae</taxon>
        <taxon>Anaerococcus</taxon>
    </lineage>
</organism>